<keyword evidence="5" id="KW-0378">Hydrolase</keyword>
<gene>
    <name evidence="8" type="ORF">CR513_13650</name>
</gene>
<keyword evidence="4" id="KW-0255">Endonuclease</keyword>
<dbReference type="GO" id="GO:0016787">
    <property type="term" value="F:hydrolase activity"/>
    <property type="evidence" value="ECO:0007669"/>
    <property type="project" value="UniProtKB-KW"/>
</dbReference>
<proteinExistence type="predicted"/>
<evidence type="ECO:0000313" key="9">
    <source>
        <dbReference type="Proteomes" id="UP000257109"/>
    </source>
</evidence>
<protein>
    <recommendedName>
        <fullName evidence="7">Reverse transcriptase RNase H-like domain-containing protein</fullName>
    </recommendedName>
</protein>
<dbReference type="InterPro" id="IPR043502">
    <property type="entry name" value="DNA/RNA_pol_sf"/>
</dbReference>
<keyword evidence="3" id="KW-0540">Nuclease</keyword>
<feature type="non-terminal residue" evidence="8">
    <location>
        <position position="1"/>
    </location>
</feature>
<feature type="domain" description="Reverse transcriptase RNase H-like" evidence="7">
    <location>
        <begin position="2"/>
        <end position="66"/>
    </location>
</feature>
<evidence type="ECO:0000256" key="5">
    <source>
        <dbReference type="ARBA" id="ARBA00022801"/>
    </source>
</evidence>
<dbReference type="Pfam" id="PF17917">
    <property type="entry name" value="RT_RNaseH"/>
    <property type="match status" value="1"/>
</dbReference>
<sequence>MVCDVSNVGIRVVLIQEGHLISFFSEKLKGAQINYSTYDKELHSLVRSYKFGHTTYYPMSSSSIATTSHSITCGANIRKANIMANTLSRRHVLLAMLETKLLGFESLKDMYMGDDDFKKAYELCANSANGGFYKHEGFLFREKKLCVPRSSIRELSVKEAHEGALISHFREQKTYETLHEHFLLASHEEGCTSRM</sequence>
<dbReference type="OrthoDB" id="425619at2759"/>
<dbReference type="EMBL" id="QJKJ01002449">
    <property type="protein sequence ID" value="RDY02850.1"/>
    <property type="molecule type" value="Genomic_DNA"/>
</dbReference>
<accession>A0A371HJA7</accession>
<dbReference type="PANTHER" id="PTHR35046">
    <property type="entry name" value="ZINC KNUCKLE (CCHC-TYPE) FAMILY PROTEIN"/>
    <property type="match status" value="1"/>
</dbReference>
<evidence type="ECO:0000256" key="6">
    <source>
        <dbReference type="ARBA" id="ARBA00022918"/>
    </source>
</evidence>
<name>A0A371HJA7_MUCPR</name>
<dbReference type="Gene3D" id="1.10.340.70">
    <property type="match status" value="1"/>
</dbReference>
<keyword evidence="1" id="KW-0808">Transferase</keyword>
<comment type="caution">
    <text evidence="8">The sequence shown here is derived from an EMBL/GenBank/DDBJ whole genome shotgun (WGS) entry which is preliminary data.</text>
</comment>
<reference evidence="8" key="1">
    <citation type="submission" date="2018-05" db="EMBL/GenBank/DDBJ databases">
        <title>Draft genome of Mucuna pruriens seed.</title>
        <authorList>
            <person name="Nnadi N.E."/>
            <person name="Vos R."/>
            <person name="Hasami M.H."/>
            <person name="Devisetty U.K."/>
            <person name="Aguiy J.C."/>
        </authorList>
    </citation>
    <scope>NUCLEOTIDE SEQUENCE [LARGE SCALE GENOMIC DNA]</scope>
    <source>
        <strain evidence="8">JCA_2017</strain>
    </source>
</reference>
<dbReference type="PANTHER" id="PTHR35046:SF26">
    <property type="entry name" value="RNA-DIRECTED DNA POLYMERASE"/>
    <property type="match status" value="1"/>
</dbReference>
<evidence type="ECO:0000313" key="8">
    <source>
        <dbReference type="EMBL" id="RDY02850.1"/>
    </source>
</evidence>
<keyword evidence="6" id="KW-0695">RNA-directed DNA polymerase</keyword>
<evidence type="ECO:0000256" key="1">
    <source>
        <dbReference type="ARBA" id="ARBA00022679"/>
    </source>
</evidence>
<evidence type="ECO:0000256" key="2">
    <source>
        <dbReference type="ARBA" id="ARBA00022695"/>
    </source>
</evidence>
<evidence type="ECO:0000259" key="7">
    <source>
        <dbReference type="Pfam" id="PF17917"/>
    </source>
</evidence>
<keyword evidence="9" id="KW-1185">Reference proteome</keyword>
<organism evidence="8 9">
    <name type="scientific">Mucuna pruriens</name>
    <name type="common">Velvet bean</name>
    <name type="synonym">Dolichos pruriens</name>
    <dbReference type="NCBI Taxonomy" id="157652"/>
    <lineage>
        <taxon>Eukaryota</taxon>
        <taxon>Viridiplantae</taxon>
        <taxon>Streptophyta</taxon>
        <taxon>Embryophyta</taxon>
        <taxon>Tracheophyta</taxon>
        <taxon>Spermatophyta</taxon>
        <taxon>Magnoliopsida</taxon>
        <taxon>eudicotyledons</taxon>
        <taxon>Gunneridae</taxon>
        <taxon>Pentapetalae</taxon>
        <taxon>rosids</taxon>
        <taxon>fabids</taxon>
        <taxon>Fabales</taxon>
        <taxon>Fabaceae</taxon>
        <taxon>Papilionoideae</taxon>
        <taxon>50 kb inversion clade</taxon>
        <taxon>NPAAA clade</taxon>
        <taxon>indigoferoid/millettioid clade</taxon>
        <taxon>Phaseoleae</taxon>
        <taxon>Mucuna</taxon>
    </lineage>
</organism>
<keyword evidence="2" id="KW-0548">Nucleotidyltransferase</keyword>
<dbReference type="Proteomes" id="UP000257109">
    <property type="component" value="Unassembled WGS sequence"/>
</dbReference>
<dbReference type="SUPFAM" id="SSF56672">
    <property type="entry name" value="DNA/RNA polymerases"/>
    <property type="match status" value="1"/>
</dbReference>
<dbReference type="GO" id="GO:0003964">
    <property type="term" value="F:RNA-directed DNA polymerase activity"/>
    <property type="evidence" value="ECO:0007669"/>
    <property type="project" value="UniProtKB-KW"/>
</dbReference>
<evidence type="ECO:0000256" key="3">
    <source>
        <dbReference type="ARBA" id="ARBA00022722"/>
    </source>
</evidence>
<dbReference type="GO" id="GO:0004519">
    <property type="term" value="F:endonuclease activity"/>
    <property type="evidence" value="ECO:0007669"/>
    <property type="project" value="UniProtKB-KW"/>
</dbReference>
<evidence type="ECO:0000256" key="4">
    <source>
        <dbReference type="ARBA" id="ARBA00022759"/>
    </source>
</evidence>
<dbReference type="AlphaFoldDB" id="A0A371HJA7"/>
<dbReference type="InterPro" id="IPR041373">
    <property type="entry name" value="RT_RNaseH"/>
</dbReference>